<protein>
    <submittedName>
        <fullName evidence="1">Uncharacterized protein</fullName>
    </submittedName>
</protein>
<dbReference type="Proteomes" id="UP000235145">
    <property type="component" value="Unassembled WGS sequence"/>
</dbReference>
<gene>
    <name evidence="1" type="ORF">LSAT_V11C300130020</name>
</gene>
<sequence length="117" mass="13438">MIEKLSIESKHSDTQNFECTKVVLLLKKKELQKKCGIYLKTDHPTDMCPLFNDNSIKIRLDSISNEIFSSRQSGKSSVALEYIVKSLPTYTHPFQNETRPIIKKLEQQVSQLATYMG</sequence>
<keyword evidence="2" id="KW-1185">Reference proteome</keyword>
<dbReference type="AlphaFoldDB" id="A0A9R1XNA4"/>
<comment type="caution">
    <text evidence="1">The sequence shown here is derived from an EMBL/GenBank/DDBJ whole genome shotgun (WGS) entry which is preliminary data.</text>
</comment>
<name>A0A9R1XNA4_LACSA</name>
<organism evidence="1 2">
    <name type="scientific">Lactuca sativa</name>
    <name type="common">Garden lettuce</name>
    <dbReference type="NCBI Taxonomy" id="4236"/>
    <lineage>
        <taxon>Eukaryota</taxon>
        <taxon>Viridiplantae</taxon>
        <taxon>Streptophyta</taxon>
        <taxon>Embryophyta</taxon>
        <taxon>Tracheophyta</taxon>
        <taxon>Spermatophyta</taxon>
        <taxon>Magnoliopsida</taxon>
        <taxon>eudicotyledons</taxon>
        <taxon>Gunneridae</taxon>
        <taxon>Pentapetalae</taxon>
        <taxon>asterids</taxon>
        <taxon>campanulids</taxon>
        <taxon>Asterales</taxon>
        <taxon>Asteraceae</taxon>
        <taxon>Cichorioideae</taxon>
        <taxon>Cichorieae</taxon>
        <taxon>Lactucinae</taxon>
        <taxon>Lactuca</taxon>
    </lineage>
</organism>
<proteinExistence type="predicted"/>
<accession>A0A9R1XNA4</accession>
<evidence type="ECO:0000313" key="1">
    <source>
        <dbReference type="EMBL" id="KAJ0219501.1"/>
    </source>
</evidence>
<dbReference type="EMBL" id="NBSK02000003">
    <property type="protein sequence ID" value="KAJ0219501.1"/>
    <property type="molecule type" value="Genomic_DNA"/>
</dbReference>
<reference evidence="1 2" key="1">
    <citation type="journal article" date="2017" name="Nat. Commun.">
        <title>Genome assembly with in vitro proximity ligation data and whole-genome triplication in lettuce.</title>
        <authorList>
            <person name="Reyes-Chin-Wo S."/>
            <person name="Wang Z."/>
            <person name="Yang X."/>
            <person name="Kozik A."/>
            <person name="Arikit S."/>
            <person name="Song C."/>
            <person name="Xia L."/>
            <person name="Froenicke L."/>
            <person name="Lavelle D.O."/>
            <person name="Truco M.J."/>
            <person name="Xia R."/>
            <person name="Zhu S."/>
            <person name="Xu C."/>
            <person name="Xu H."/>
            <person name="Xu X."/>
            <person name="Cox K."/>
            <person name="Korf I."/>
            <person name="Meyers B.C."/>
            <person name="Michelmore R.W."/>
        </authorList>
    </citation>
    <scope>NUCLEOTIDE SEQUENCE [LARGE SCALE GENOMIC DNA]</scope>
    <source>
        <strain evidence="2">cv. Salinas</strain>
        <tissue evidence="1">Seedlings</tissue>
    </source>
</reference>
<evidence type="ECO:0000313" key="2">
    <source>
        <dbReference type="Proteomes" id="UP000235145"/>
    </source>
</evidence>